<proteinExistence type="predicted"/>
<sequence>MDNEQIKVMDAYILLSIINMKLRDFYSNLDDLCEDMDISRNILVDRLMSEGYIYRQETNQFIR</sequence>
<keyword evidence="2" id="KW-1185">Reference proteome</keyword>
<gene>
    <name evidence="1" type="ORF">CSC2_24510</name>
</gene>
<comment type="caution">
    <text evidence="1">The sequence shown here is derived from an EMBL/GenBank/DDBJ whole genome shotgun (WGS) entry which is preliminary data.</text>
</comment>
<accession>A0ABQ1EAU3</accession>
<name>A0ABQ1EAU3_9CLOT</name>
<reference evidence="1 2" key="1">
    <citation type="journal article" date="2021" name="Int. J. Syst. Evol. Microbiol.">
        <title>Clostridium zeae sp. nov., isolated from corn silage.</title>
        <authorList>
            <person name="Kobayashi H."/>
            <person name="Tanizawa Y."/>
            <person name="Yagura M."/>
            <person name="Sakamoto M."/>
            <person name="Ohkuma M."/>
            <person name="Tohno M."/>
        </authorList>
    </citation>
    <scope>NUCLEOTIDE SEQUENCE [LARGE SCALE GENOMIC DNA]</scope>
    <source>
        <strain evidence="1 2">CSC2</strain>
    </source>
</reference>
<evidence type="ECO:0000313" key="2">
    <source>
        <dbReference type="Proteomes" id="UP000663802"/>
    </source>
</evidence>
<protein>
    <submittedName>
        <fullName evidence="1">DUF4250 domain-containing protein</fullName>
    </submittedName>
</protein>
<dbReference type="EMBL" id="BMBA01000002">
    <property type="protein sequence ID" value="GFZ31925.1"/>
    <property type="molecule type" value="Genomic_DNA"/>
</dbReference>
<dbReference type="InterPro" id="IPR025346">
    <property type="entry name" value="DUF4250"/>
</dbReference>
<organism evidence="1 2">
    <name type="scientific">Clostridium zeae</name>
    <dbReference type="NCBI Taxonomy" id="2759022"/>
    <lineage>
        <taxon>Bacteria</taxon>
        <taxon>Bacillati</taxon>
        <taxon>Bacillota</taxon>
        <taxon>Clostridia</taxon>
        <taxon>Eubacteriales</taxon>
        <taxon>Clostridiaceae</taxon>
        <taxon>Clostridium</taxon>
    </lineage>
</organism>
<dbReference type="Proteomes" id="UP000663802">
    <property type="component" value="Unassembled WGS sequence"/>
</dbReference>
<dbReference type="Pfam" id="PF14056">
    <property type="entry name" value="DUF4250"/>
    <property type="match status" value="1"/>
</dbReference>
<dbReference type="RefSeq" id="WP_206870208.1">
    <property type="nucleotide sequence ID" value="NZ_BMBA01000002.1"/>
</dbReference>
<evidence type="ECO:0000313" key="1">
    <source>
        <dbReference type="EMBL" id="GFZ31925.1"/>
    </source>
</evidence>